<dbReference type="VEuPathDB" id="FungiDB:ASPTUDRAFT_313492"/>
<dbReference type="Proteomes" id="UP000184304">
    <property type="component" value="Unassembled WGS sequence"/>
</dbReference>
<protein>
    <submittedName>
        <fullName evidence="1">Uncharacterized protein</fullName>
    </submittedName>
</protein>
<evidence type="ECO:0000313" key="1">
    <source>
        <dbReference type="EMBL" id="OJI91572.1"/>
    </source>
</evidence>
<name>A0A1L9NQX1_ASPTC</name>
<keyword evidence="2" id="KW-1185">Reference proteome</keyword>
<sequence length="81" mass="9085">MEGILVKVGDLATRLQDIGIVYHPFCTATERTIIYSVGSGDIKSGWRAISSNFLQHGCLALKSRRCNFTAWWRVRGESPRS</sequence>
<gene>
    <name evidence="1" type="ORF">ASPTUDRAFT_313492</name>
</gene>
<accession>A0A1L9NQX1</accession>
<evidence type="ECO:0000313" key="2">
    <source>
        <dbReference type="Proteomes" id="UP000184304"/>
    </source>
</evidence>
<dbReference type="AlphaFoldDB" id="A0A1L9NQX1"/>
<proteinExistence type="predicted"/>
<organism evidence="1 2">
    <name type="scientific">Aspergillus tubingensis (strain CBS 134.48)</name>
    <dbReference type="NCBI Taxonomy" id="767770"/>
    <lineage>
        <taxon>Eukaryota</taxon>
        <taxon>Fungi</taxon>
        <taxon>Dikarya</taxon>
        <taxon>Ascomycota</taxon>
        <taxon>Pezizomycotina</taxon>
        <taxon>Eurotiomycetes</taxon>
        <taxon>Eurotiomycetidae</taxon>
        <taxon>Eurotiales</taxon>
        <taxon>Aspergillaceae</taxon>
        <taxon>Aspergillus</taxon>
        <taxon>Aspergillus subgen. Circumdati</taxon>
    </lineage>
</organism>
<dbReference type="EMBL" id="KV878176">
    <property type="protein sequence ID" value="OJI91572.1"/>
    <property type="molecule type" value="Genomic_DNA"/>
</dbReference>
<reference evidence="2" key="1">
    <citation type="journal article" date="2017" name="Genome Biol.">
        <title>Comparative genomics reveals high biological diversity and specific adaptations in the industrially and medically important fungal genus Aspergillus.</title>
        <authorList>
            <person name="de Vries R.P."/>
            <person name="Riley R."/>
            <person name="Wiebenga A."/>
            <person name="Aguilar-Osorio G."/>
            <person name="Amillis S."/>
            <person name="Uchima C.A."/>
            <person name="Anderluh G."/>
            <person name="Asadollahi M."/>
            <person name="Askin M."/>
            <person name="Barry K."/>
            <person name="Battaglia E."/>
            <person name="Bayram O."/>
            <person name="Benocci T."/>
            <person name="Braus-Stromeyer S.A."/>
            <person name="Caldana C."/>
            <person name="Canovas D."/>
            <person name="Cerqueira G.C."/>
            <person name="Chen F."/>
            <person name="Chen W."/>
            <person name="Choi C."/>
            <person name="Clum A."/>
            <person name="Dos Santos R.A."/>
            <person name="Damasio A.R."/>
            <person name="Diallinas G."/>
            <person name="Emri T."/>
            <person name="Fekete E."/>
            <person name="Flipphi M."/>
            <person name="Freyberg S."/>
            <person name="Gallo A."/>
            <person name="Gournas C."/>
            <person name="Habgood R."/>
            <person name="Hainaut M."/>
            <person name="Harispe M.L."/>
            <person name="Henrissat B."/>
            <person name="Hilden K.S."/>
            <person name="Hope R."/>
            <person name="Hossain A."/>
            <person name="Karabika E."/>
            <person name="Karaffa L."/>
            <person name="Karanyi Z."/>
            <person name="Krasevec N."/>
            <person name="Kuo A."/>
            <person name="Kusch H."/>
            <person name="LaButti K."/>
            <person name="Lagendijk E.L."/>
            <person name="Lapidus A."/>
            <person name="Levasseur A."/>
            <person name="Lindquist E."/>
            <person name="Lipzen A."/>
            <person name="Logrieco A.F."/>
            <person name="MacCabe A."/>
            <person name="Maekelae M.R."/>
            <person name="Malavazi I."/>
            <person name="Melin P."/>
            <person name="Meyer V."/>
            <person name="Mielnichuk N."/>
            <person name="Miskei M."/>
            <person name="Molnar A.P."/>
            <person name="Mule G."/>
            <person name="Ngan C.Y."/>
            <person name="Orejas M."/>
            <person name="Orosz E."/>
            <person name="Ouedraogo J.P."/>
            <person name="Overkamp K.M."/>
            <person name="Park H.-S."/>
            <person name="Perrone G."/>
            <person name="Piumi F."/>
            <person name="Punt P.J."/>
            <person name="Ram A.F."/>
            <person name="Ramon A."/>
            <person name="Rauscher S."/>
            <person name="Record E."/>
            <person name="Riano-Pachon D.M."/>
            <person name="Robert V."/>
            <person name="Roehrig J."/>
            <person name="Ruller R."/>
            <person name="Salamov A."/>
            <person name="Salih N.S."/>
            <person name="Samson R.A."/>
            <person name="Sandor E."/>
            <person name="Sanguinetti M."/>
            <person name="Schuetze T."/>
            <person name="Sepcic K."/>
            <person name="Shelest E."/>
            <person name="Sherlock G."/>
            <person name="Sophianopoulou V."/>
            <person name="Squina F.M."/>
            <person name="Sun H."/>
            <person name="Susca A."/>
            <person name="Todd R.B."/>
            <person name="Tsang A."/>
            <person name="Unkles S.E."/>
            <person name="van de Wiele N."/>
            <person name="van Rossen-Uffink D."/>
            <person name="Oliveira J.V."/>
            <person name="Vesth T.C."/>
            <person name="Visser J."/>
            <person name="Yu J.-H."/>
            <person name="Zhou M."/>
            <person name="Andersen M.R."/>
            <person name="Archer D.B."/>
            <person name="Baker S.E."/>
            <person name="Benoit I."/>
            <person name="Brakhage A.A."/>
            <person name="Braus G.H."/>
            <person name="Fischer R."/>
            <person name="Frisvad J.C."/>
            <person name="Goldman G.H."/>
            <person name="Houbraken J."/>
            <person name="Oakley B."/>
            <person name="Pocsi I."/>
            <person name="Scazzocchio C."/>
            <person name="Seiboth B."/>
            <person name="vanKuyk P.A."/>
            <person name="Wortman J."/>
            <person name="Dyer P.S."/>
            <person name="Grigoriev I.V."/>
        </authorList>
    </citation>
    <scope>NUCLEOTIDE SEQUENCE [LARGE SCALE GENOMIC DNA]</scope>
    <source>
        <strain evidence="2">CBS 134.48</strain>
    </source>
</reference>